<dbReference type="PANTHER" id="PTHR21240:SF28">
    <property type="entry name" value="ISO-OROTATE DECARBOXYLASE (EUROFUNG)"/>
    <property type="match status" value="1"/>
</dbReference>
<evidence type="ECO:0000313" key="3">
    <source>
        <dbReference type="EMBL" id="PKV96699.1"/>
    </source>
</evidence>
<dbReference type="InterPro" id="IPR006680">
    <property type="entry name" value="Amidohydro-rel"/>
</dbReference>
<dbReference type="PANTHER" id="PTHR21240">
    <property type="entry name" value="2-AMINO-3-CARBOXYLMUCONATE-6-SEMIALDEHYDE DECARBOXYLASE"/>
    <property type="match status" value="1"/>
</dbReference>
<dbReference type="GO" id="GO:0019748">
    <property type="term" value="P:secondary metabolic process"/>
    <property type="evidence" value="ECO:0007669"/>
    <property type="project" value="TreeGrafter"/>
</dbReference>
<keyword evidence="3" id="KW-0378">Hydrolase</keyword>
<dbReference type="Pfam" id="PF04909">
    <property type="entry name" value="Amidohydro_2"/>
    <property type="match status" value="1"/>
</dbReference>
<dbReference type="InterPro" id="IPR032465">
    <property type="entry name" value="ACMSD"/>
</dbReference>
<sequence>MNGLIDVHAHFLTPQYVEAAIAAGHGSPDGMPGWPSWDVAQHLDLMDRWGVATSLLSISSPGVHFGDDAAARTLARHVNDTGADIRRAHPGRFGHFASLPLPDVDGALAELAYALDELGADGVAVETNAGGRYLGDPAFDPLWTELAHRGTPVFVHPTSPPHAAATALGRPRPMLEFLYDTGRAVSDLVLSGTLSRHPGIPWIFTHGGGVLPLVAERLELFRTGFAGGDASGPTVPGQIRDLWFDIAGTPFPHQVPAFERAFGTERLLYGSDYCWTPSALVDAQLATVDAAPQPPGTTWRELTTRNGTRLFPRLSETA</sequence>
<comment type="caution">
    <text evidence="3">The sequence shown here is derived from an EMBL/GenBank/DDBJ whole genome shotgun (WGS) entry which is preliminary data.</text>
</comment>
<dbReference type="RefSeq" id="WP_101439520.1">
    <property type="nucleotide sequence ID" value="NZ_PJMY01000003.1"/>
</dbReference>
<evidence type="ECO:0000313" key="4">
    <source>
        <dbReference type="Proteomes" id="UP000233750"/>
    </source>
</evidence>
<dbReference type="AlphaFoldDB" id="A0A2N3WS54"/>
<dbReference type="Gene3D" id="3.20.20.140">
    <property type="entry name" value="Metal-dependent hydrolases"/>
    <property type="match status" value="1"/>
</dbReference>
<dbReference type="OrthoDB" id="8673173at2"/>
<organism evidence="3 4">
    <name type="scientific">Amycolatopsis echigonensis</name>
    <dbReference type="NCBI Taxonomy" id="2576905"/>
    <lineage>
        <taxon>Bacteria</taxon>
        <taxon>Bacillati</taxon>
        <taxon>Actinomycetota</taxon>
        <taxon>Actinomycetes</taxon>
        <taxon>Pseudonocardiales</taxon>
        <taxon>Pseudonocardiaceae</taxon>
        <taxon>Amycolatopsis</taxon>
    </lineage>
</organism>
<dbReference type="GO" id="GO:0005737">
    <property type="term" value="C:cytoplasm"/>
    <property type="evidence" value="ECO:0007669"/>
    <property type="project" value="TreeGrafter"/>
</dbReference>
<keyword evidence="1" id="KW-0456">Lyase</keyword>
<dbReference type="Proteomes" id="UP000233750">
    <property type="component" value="Unassembled WGS sequence"/>
</dbReference>
<accession>A0A2N3WS54</accession>
<dbReference type="EMBL" id="PJMY01000003">
    <property type="protein sequence ID" value="PKV96699.1"/>
    <property type="molecule type" value="Genomic_DNA"/>
</dbReference>
<feature type="domain" description="Amidohydrolase-related" evidence="2">
    <location>
        <begin position="5"/>
        <end position="300"/>
    </location>
</feature>
<dbReference type="GO" id="GO:0016831">
    <property type="term" value="F:carboxy-lyase activity"/>
    <property type="evidence" value="ECO:0007669"/>
    <property type="project" value="InterPro"/>
</dbReference>
<protein>
    <submittedName>
        <fullName evidence="3">TIM-barrel fold metal-dependent hydrolase</fullName>
    </submittedName>
</protein>
<name>A0A2N3WS54_9PSEU</name>
<dbReference type="InterPro" id="IPR032466">
    <property type="entry name" value="Metal_Hydrolase"/>
</dbReference>
<gene>
    <name evidence="3" type="ORF">ATK30_7659</name>
</gene>
<proteinExistence type="predicted"/>
<dbReference type="GO" id="GO:0016787">
    <property type="term" value="F:hydrolase activity"/>
    <property type="evidence" value="ECO:0007669"/>
    <property type="project" value="UniProtKB-KW"/>
</dbReference>
<evidence type="ECO:0000256" key="1">
    <source>
        <dbReference type="ARBA" id="ARBA00023239"/>
    </source>
</evidence>
<keyword evidence="4" id="KW-1185">Reference proteome</keyword>
<reference evidence="3 4" key="1">
    <citation type="submission" date="2017-12" db="EMBL/GenBank/DDBJ databases">
        <title>Sequencing the genomes of 1000 Actinobacteria strains.</title>
        <authorList>
            <person name="Klenk H.-P."/>
        </authorList>
    </citation>
    <scope>NUCLEOTIDE SEQUENCE [LARGE SCALE GENOMIC DNA]</scope>
    <source>
        <strain evidence="3 4">DSM 45165</strain>
    </source>
</reference>
<evidence type="ECO:0000259" key="2">
    <source>
        <dbReference type="Pfam" id="PF04909"/>
    </source>
</evidence>
<dbReference type="SUPFAM" id="SSF51556">
    <property type="entry name" value="Metallo-dependent hydrolases"/>
    <property type="match status" value="1"/>
</dbReference>